<dbReference type="GO" id="GO:0016788">
    <property type="term" value="F:hydrolase activity, acting on ester bonds"/>
    <property type="evidence" value="ECO:0007669"/>
    <property type="project" value="UniProtKB-ARBA"/>
</dbReference>
<name>A0A6M4GUS6_9PROT</name>
<feature type="chain" id="PRO_5026979990" description="Lysophospholipase L1-like esterase" evidence="1">
    <location>
        <begin position="25"/>
        <end position="266"/>
    </location>
</feature>
<organism evidence="2 3">
    <name type="scientific">Usitatibacter rugosus</name>
    <dbReference type="NCBI Taxonomy" id="2732067"/>
    <lineage>
        <taxon>Bacteria</taxon>
        <taxon>Pseudomonadati</taxon>
        <taxon>Pseudomonadota</taxon>
        <taxon>Betaproteobacteria</taxon>
        <taxon>Nitrosomonadales</taxon>
        <taxon>Usitatibacteraceae</taxon>
        <taxon>Usitatibacter</taxon>
    </lineage>
</organism>
<keyword evidence="3" id="KW-1185">Reference proteome</keyword>
<feature type="signal peptide" evidence="1">
    <location>
        <begin position="1"/>
        <end position="24"/>
    </location>
</feature>
<evidence type="ECO:0000313" key="3">
    <source>
        <dbReference type="Proteomes" id="UP000501534"/>
    </source>
</evidence>
<gene>
    <name evidence="2" type="ORF">DSM104443_02152</name>
</gene>
<protein>
    <recommendedName>
        <fullName evidence="4">Lysophospholipase L1-like esterase</fullName>
    </recommendedName>
</protein>
<dbReference type="InterPro" id="IPR036514">
    <property type="entry name" value="SGNH_hydro_sf"/>
</dbReference>
<dbReference type="AlphaFoldDB" id="A0A6M4GUS6"/>
<evidence type="ECO:0000256" key="1">
    <source>
        <dbReference type="SAM" id="SignalP"/>
    </source>
</evidence>
<dbReference type="Gene3D" id="3.40.50.1110">
    <property type="entry name" value="SGNH hydrolase"/>
    <property type="match status" value="1"/>
</dbReference>
<reference evidence="2 3" key="1">
    <citation type="submission" date="2020-04" db="EMBL/GenBank/DDBJ databases">
        <title>Usitatibacter rugosus gen. nov., sp. nov. and Usitatibacter palustris sp. nov., novel members of Usitatibacteraceae fam. nov. within the order Nitrosomonadales isolated from soil.</title>
        <authorList>
            <person name="Huber K.J."/>
            <person name="Neumann-Schaal M."/>
            <person name="Geppert A."/>
            <person name="Luckner M."/>
            <person name="Wanner G."/>
            <person name="Overmann J."/>
        </authorList>
    </citation>
    <scope>NUCLEOTIDE SEQUENCE [LARGE SCALE GENOMIC DNA]</scope>
    <source>
        <strain evidence="2 3">0125_3</strain>
    </source>
</reference>
<evidence type="ECO:0000313" key="2">
    <source>
        <dbReference type="EMBL" id="QJR11081.1"/>
    </source>
</evidence>
<sequence>MPFQPLAFAARLLLALSLIPAAFAATPAPAVKAPQVDNPARVLFVGNSYFYYGDSLHNHVQRLVTAADPALEGKLSYKSATIGGAELAHHDIDYLTKPGRIGVKEPFQLVILQGGSGEPLSDVRRAKFRETAIEFDKVIKARGGKTALYMSQVYVKPHKEVKPDNLDKTASLYTSVGNEIGALVIPVGLAFEEAYKRRPGIQLHKDFDGSHPELIGTYLAACTVYASVYGKSPVGNKYDYYGKIDKEMAAFLQQVAADTVKKFYEK</sequence>
<proteinExistence type="predicted"/>
<keyword evidence="1" id="KW-0732">Signal</keyword>
<dbReference type="RefSeq" id="WP_171092112.1">
    <property type="nucleotide sequence ID" value="NZ_CP053069.1"/>
</dbReference>
<accession>A0A6M4GUS6</accession>
<dbReference type="Proteomes" id="UP000501534">
    <property type="component" value="Chromosome"/>
</dbReference>
<evidence type="ECO:0008006" key="4">
    <source>
        <dbReference type="Google" id="ProtNLM"/>
    </source>
</evidence>
<dbReference type="KEGG" id="uru:DSM104443_02152"/>
<dbReference type="EMBL" id="CP053069">
    <property type="protein sequence ID" value="QJR11081.1"/>
    <property type="molecule type" value="Genomic_DNA"/>
</dbReference>
<dbReference type="SUPFAM" id="SSF52266">
    <property type="entry name" value="SGNH hydrolase"/>
    <property type="match status" value="1"/>
</dbReference>